<dbReference type="PATRIC" id="fig|220754.4.peg.1005"/>
<evidence type="ECO:0000256" key="1">
    <source>
        <dbReference type="SAM" id="Phobius"/>
    </source>
</evidence>
<sequence length="181" mass="20507">MVILLFQTTFTSKWKESWEEVIDANSTLVLVRYLYLIAGLSFISSFLFEIDWLSIPALISIIGILIAHKKERKEAPAQVMIMVGLVMLLTIFFVPTHPDSFMKHVNSKGTYECLYDFECVKITSTITSDGLVKTEAEVIPVTDYSSHWYGITATGSMVIGESNQQQETIQAFNIAGFWIEY</sequence>
<dbReference type="AlphaFoldDB" id="A0A0C2SAY8"/>
<keyword evidence="1" id="KW-0472">Membrane</keyword>
<comment type="caution">
    <text evidence="2">The sequence shown here is derived from an EMBL/GenBank/DDBJ whole genome shotgun (WGS) entry which is preliminary data.</text>
</comment>
<feature type="transmembrane region" description="Helical" evidence="1">
    <location>
        <begin position="34"/>
        <end position="67"/>
    </location>
</feature>
<keyword evidence="1" id="KW-0812">Transmembrane</keyword>
<keyword evidence="3" id="KW-1185">Reference proteome</keyword>
<evidence type="ECO:0000313" key="2">
    <source>
        <dbReference type="EMBL" id="KIL51104.1"/>
    </source>
</evidence>
<organism evidence="2 3">
    <name type="scientific">Jeotgalibacillus campisalis</name>
    <dbReference type="NCBI Taxonomy" id="220754"/>
    <lineage>
        <taxon>Bacteria</taxon>
        <taxon>Bacillati</taxon>
        <taxon>Bacillota</taxon>
        <taxon>Bacilli</taxon>
        <taxon>Bacillales</taxon>
        <taxon>Caryophanaceae</taxon>
        <taxon>Jeotgalibacillus</taxon>
    </lineage>
</organism>
<dbReference type="EMBL" id="JXRR01000008">
    <property type="protein sequence ID" value="KIL51104.1"/>
    <property type="molecule type" value="Genomic_DNA"/>
</dbReference>
<dbReference type="Proteomes" id="UP000031972">
    <property type="component" value="Unassembled WGS sequence"/>
</dbReference>
<protein>
    <submittedName>
        <fullName evidence="2">Uncharacterized protein</fullName>
    </submittedName>
</protein>
<keyword evidence="1" id="KW-1133">Transmembrane helix</keyword>
<proteinExistence type="predicted"/>
<accession>A0A0C2SAY8</accession>
<evidence type="ECO:0000313" key="3">
    <source>
        <dbReference type="Proteomes" id="UP000031972"/>
    </source>
</evidence>
<feature type="transmembrane region" description="Helical" evidence="1">
    <location>
        <begin position="79"/>
        <end position="97"/>
    </location>
</feature>
<gene>
    <name evidence="2" type="ORF">KR50_09850</name>
</gene>
<reference evidence="2 3" key="1">
    <citation type="submission" date="2015-01" db="EMBL/GenBank/DDBJ databases">
        <title>Jeotgalibacillus campisalis genome sequencing.</title>
        <authorList>
            <person name="Goh K.M."/>
            <person name="Chan K.-G."/>
            <person name="Yaakop A.S."/>
            <person name="Ee R."/>
            <person name="Gan H.M."/>
            <person name="Chan C.S."/>
        </authorList>
    </citation>
    <scope>NUCLEOTIDE SEQUENCE [LARGE SCALE GENOMIC DNA]</scope>
    <source>
        <strain evidence="2 3">SF-57</strain>
    </source>
</reference>
<name>A0A0C2SAY8_9BACL</name>